<protein>
    <recommendedName>
        <fullName evidence="2">Integrase catalytic domain-containing protein</fullName>
    </recommendedName>
</protein>
<accession>A0A9Q3GH78</accession>
<dbReference type="EMBL" id="AVOT02001482">
    <property type="protein sequence ID" value="MBW0467080.1"/>
    <property type="molecule type" value="Genomic_DNA"/>
</dbReference>
<dbReference type="GO" id="GO:0015074">
    <property type="term" value="P:DNA integration"/>
    <property type="evidence" value="ECO:0007669"/>
    <property type="project" value="InterPro"/>
</dbReference>
<dbReference type="AlphaFoldDB" id="A0A9Q3GH78"/>
<keyword evidence="1" id="KW-0694">RNA-binding</keyword>
<evidence type="ECO:0000259" key="2">
    <source>
        <dbReference type="PROSITE" id="PS50994"/>
    </source>
</evidence>
<reference evidence="3" key="1">
    <citation type="submission" date="2021-03" db="EMBL/GenBank/DDBJ databases">
        <title>Draft genome sequence of rust myrtle Austropuccinia psidii MF-1, a brazilian biotype.</title>
        <authorList>
            <person name="Quecine M.C."/>
            <person name="Pachon D.M.R."/>
            <person name="Bonatelli M.L."/>
            <person name="Correr F.H."/>
            <person name="Franceschini L.M."/>
            <person name="Leite T.F."/>
            <person name="Margarido G.R.A."/>
            <person name="Almeida C.A."/>
            <person name="Ferrarezi J.A."/>
            <person name="Labate C.A."/>
        </authorList>
    </citation>
    <scope>NUCLEOTIDE SEQUENCE</scope>
    <source>
        <strain evidence="3">MF-1</strain>
    </source>
</reference>
<proteinExistence type="predicted"/>
<dbReference type="Gene3D" id="3.30.420.10">
    <property type="entry name" value="Ribonuclease H-like superfamily/Ribonuclease H"/>
    <property type="match status" value="1"/>
</dbReference>
<organism evidence="3 4">
    <name type="scientific">Austropuccinia psidii MF-1</name>
    <dbReference type="NCBI Taxonomy" id="1389203"/>
    <lineage>
        <taxon>Eukaryota</taxon>
        <taxon>Fungi</taxon>
        <taxon>Dikarya</taxon>
        <taxon>Basidiomycota</taxon>
        <taxon>Pucciniomycotina</taxon>
        <taxon>Pucciniomycetes</taxon>
        <taxon>Pucciniales</taxon>
        <taxon>Sphaerophragmiaceae</taxon>
        <taxon>Austropuccinia</taxon>
    </lineage>
</organism>
<name>A0A9Q3GH78_9BASI</name>
<evidence type="ECO:0000313" key="4">
    <source>
        <dbReference type="Proteomes" id="UP000765509"/>
    </source>
</evidence>
<gene>
    <name evidence="3" type="ORF">O181_006795</name>
</gene>
<dbReference type="SUPFAM" id="SSF53098">
    <property type="entry name" value="Ribonuclease H-like"/>
    <property type="match status" value="1"/>
</dbReference>
<dbReference type="InterPro" id="IPR012337">
    <property type="entry name" value="RNaseH-like_sf"/>
</dbReference>
<comment type="caution">
    <text evidence="3">The sequence shown here is derived from an EMBL/GenBank/DDBJ whole genome shotgun (WGS) entry which is preliminary data.</text>
</comment>
<evidence type="ECO:0000313" key="3">
    <source>
        <dbReference type="EMBL" id="MBW0467080.1"/>
    </source>
</evidence>
<dbReference type="OrthoDB" id="2273864at2759"/>
<dbReference type="InterPro" id="IPR036397">
    <property type="entry name" value="RNaseH_sf"/>
</dbReference>
<dbReference type="Proteomes" id="UP000765509">
    <property type="component" value="Unassembled WGS sequence"/>
</dbReference>
<keyword evidence="4" id="KW-1185">Reference proteome</keyword>
<sequence>MDTALLLLSRVISPAGLFKNIIDDRDTNLTSALWTNIHRLFGTKISFPTAYDPQTDGLAERMIKDSEEMIRGFCDYGMEFKYSDGFTNDWCALITEFQSSYKTSILSFTGKTPPMLE</sequence>
<feature type="domain" description="Integrase catalytic" evidence="2">
    <location>
        <begin position="1"/>
        <end position="117"/>
    </location>
</feature>
<dbReference type="GO" id="GO:0003723">
    <property type="term" value="F:RNA binding"/>
    <property type="evidence" value="ECO:0007669"/>
    <property type="project" value="UniProtKB-KW"/>
</dbReference>
<dbReference type="GO" id="GO:0005634">
    <property type="term" value="C:nucleus"/>
    <property type="evidence" value="ECO:0007669"/>
    <property type="project" value="UniProtKB-ARBA"/>
</dbReference>
<evidence type="ECO:0000256" key="1">
    <source>
        <dbReference type="ARBA" id="ARBA00022884"/>
    </source>
</evidence>
<dbReference type="InterPro" id="IPR001584">
    <property type="entry name" value="Integrase_cat-core"/>
</dbReference>
<dbReference type="PROSITE" id="PS50994">
    <property type="entry name" value="INTEGRASE"/>
    <property type="match status" value="1"/>
</dbReference>